<dbReference type="SUPFAM" id="SSF54913">
    <property type="entry name" value="GlnB-like"/>
    <property type="match status" value="1"/>
</dbReference>
<dbReference type="Pfam" id="PF03091">
    <property type="entry name" value="CutA1"/>
    <property type="match status" value="1"/>
</dbReference>
<dbReference type="InterPro" id="IPR004323">
    <property type="entry name" value="Ion_tolerance_CutA"/>
</dbReference>
<dbReference type="AlphaFoldDB" id="A0A917BZL4"/>
<dbReference type="PANTHER" id="PTHR23419">
    <property type="entry name" value="DIVALENT CATION TOLERANCE CUTA-RELATED"/>
    <property type="match status" value="1"/>
</dbReference>
<reference evidence="2" key="1">
    <citation type="journal article" date="2014" name="Int. J. Syst. Evol. Microbiol.">
        <title>Complete genome sequence of Corynebacterium casei LMG S-19264T (=DSM 44701T), isolated from a smear-ripened cheese.</title>
        <authorList>
            <consortium name="US DOE Joint Genome Institute (JGI-PGF)"/>
            <person name="Walter F."/>
            <person name="Albersmeier A."/>
            <person name="Kalinowski J."/>
            <person name="Ruckert C."/>
        </authorList>
    </citation>
    <scope>NUCLEOTIDE SEQUENCE</scope>
    <source>
        <strain evidence="2">CGMCC 1.15254</strain>
    </source>
</reference>
<dbReference type="RefSeq" id="WP_188664097.1">
    <property type="nucleotide sequence ID" value="NZ_BMHV01000011.1"/>
</dbReference>
<protein>
    <submittedName>
        <fullName evidence="2">Dihydroorotate dehydrogenase</fullName>
    </submittedName>
</protein>
<dbReference type="PANTHER" id="PTHR23419:SF8">
    <property type="entry name" value="FI09726P"/>
    <property type="match status" value="1"/>
</dbReference>
<dbReference type="Proteomes" id="UP000632498">
    <property type="component" value="Unassembled WGS sequence"/>
</dbReference>
<dbReference type="InterPro" id="IPR015867">
    <property type="entry name" value="N-reg_PII/ATP_PRibTrfase_C"/>
</dbReference>
<evidence type="ECO:0000313" key="2">
    <source>
        <dbReference type="EMBL" id="GGF64599.1"/>
    </source>
</evidence>
<accession>A0A917BZL4</accession>
<dbReference type="Gene3D" id="3.30.70.120">
    <property type="match status" value="1"/>
</dbReference>
<dbReference type="GO" id="GO:0010038">
    <property type="term" value="P:response to metal ion"/>
    <property type="evidence" value="ECO:0007669"/>
    <property type="project" value="InterPro"/>
</dbReference>
<gene>
    <name evidence="2" type="ORF">GCM10011332_18350</name>
</gene>
<dbReference type="EMBL" id="BMHV01000011">
    <property type="protein sequence ID" value="GGF64599.1"/>
    <property type="molecule type" value="Genomic_DNA"/>
</dbReference>
<keyword evidence="3" id="KW-1185">Reference proteome</keyword>
<reference evidence="2" key="2">
    <citation type="submission" date="2020-09" db="EMBL/GenBank/DDBJ databases">
        <authorList>
            <person name="Sun Q."/>
            <person name="Zhou Y."/>
        </authorList>
    </citation>
    <scope>NUCLEOTIDE SEQUENCE</scope>
    <source>
        <strain evidence="2">CGMCC 1.15254</strain>
    </source>
</reference>
<organism evidence="2 3">
    <name type="scientific">Terasakiella brassicae</name>
    <dbReference type="NCBI Taxonomy" id="1634917"/>
    <lineage>
        <taxon>Bacteria</taxon>
        <taxon>Pseudomonadati</taxon>
        <taxon>Pseudomonadota</taxon>
        <taxon>Alphaproteobacteria</taxon>
        <taxon>Rhodospirillales</taxon>
        <taxon>Terasakiellaceae</taxon>
        <taxon>Terasakiella</taxon>
    </lineage>
</organism>
<evidence type="ECO:0000313" key="3">
    <source>
        <dbReference type="Proteomes" id="UP000632498"/>
    </source>
</evidence>
<dbReference type="InterPro" id="IPR011322">
    <property type="entry name" value="N-reg_PII-like_a/b"/>
</dbReference>
<dbReference type="GO" id="GO:0005507">
    <property type="term" value="F:copper ion binding"/>
    <property type="evidence" value="ECO:0007669"/>
    <property type="project" value="TreeGrafter"/>
</dbReference>
<evidence type="ECO:0000256" key="1">
    <source>
        <dbReference type="ARBA" id="ARBA00010169"/>
    </source>
</evidence>
<comment type="similarity">
    <text evidence="1">Belongs to the CutA family.</text>
</comment>
<proteinExistence type="inferred from homology"/>
<sequence length="110" mass="12578">MKSMVLYVTCSNEQEARSIGQKLLKERLVACVNILPTIQSLYWWNDDIQEDSETAFFAKTTDKNVDAAITLIKASHSYDCPCIVALPIEKSNPDFLQWIKEQTTKPHDNE</sequence>
<name>A0A917BZL4_9PROT</name>
<comment type="caution">
    <text evidence="2">The sequence shown here is derived from an EMBL/GenBank/DDBJ whole genome shotgun (WGS) entry which is preliminary data.</text>
</comment>